<gene>
    <name evidence="1" type="ORF">E4U43_001926</name>
</gene>
<name>A0A9P7NGX6_9HYPO</name>
<comment type="caution">
    <text evidence="1">The sequence shown here is derived from an EMBL/GenBank/DDBJ whole genome shotgun (WGS) entry which is preliminary data.</text>
</comment>
<keyword evidence="2" id="KW-1185">Reference proteome</keyword>
<sequence length="118" mass="12722">MQIPILVMLEICIQDFLPADGALGPGSNSLVAHSQADHGGNLIELQKRRFLSGIFLQDELMDVVCDVVPRVHGEATALDARPFCEVTRAKVVFCVGGSGGEHDTVGERVEHTDELVVI</sequence>
<organism evidence="1 2">
    <name type="scientific">Claviceps pusilla</name>
    <dbReference type="NCBI Taxonomy" id="123648"/>
    <lineage>
        <taxon>Eukaryota</taxon>
        <taxon>Fungi</taxon>
        <taxon>Dikarya</taxon>
        <taxon>Ascomycota</taxon>
        <taxon>Pezizomycotina</taxon>
        <taxon>Sordariomycetes</taxon>
        <taxon>Hypocreomycetidae</taxon>
        <taxon>Hypocreales</taxon>
        <taxon>Clavicipitaceae</taxon>
        <taxon>Claviceps</taxon>
    </lineage>
</organism>
<evidence type="ECO:0000313" key="2">
    <source>
        <dbReference type="Proteomes" id="UP000748025"/>
    </source>
</evidence>
<dbReference type="AlphaFoldDB" id="A0A9P7NGX6"/>
<reference evidence="1" key="1">
    <citation type="journal article" date="2020" name="bioRxiv">
        <title>Whole genome comparisons of ergot fungi reveals the divergence and evolution of species within the genus Claviceps are the result of varying mechanisms driving genome evolution and host range expansion.</title>
        <authorList>
            <person name="Wyka S.A."/>
            <person name="Mondo S.J."/>
            <person name="Liu M."/>
            <person name="Dettman J."/>
            <person name="Nalam V."/>
            <person name="Broders K.D."/>
        </authorList>
    </citation>
    <scope>NUCLEOTIDE SEQUENCE</scope>
    <source>
        <strain evidence="1">CCC 602</strain>
    </source>
</reference>
<dbReference type="EMBL" id="SRPW01000165">
    <property type="protein sequence ID" value="KAG6017250.1"/>
    <property type="molecule type" value="Genomic_DNA"/>
</dbReference>
<accession>A0A9P7NGX6</accession>
<evidence type="ECO:0000313" key="1">
    <source>
        <dbReference type="EMBL" id="KAG6017250.1"/>
    </source>
</evidence>
<proteinExistence type="predicted"/>
<protein>
    <submittedName>
        <fullName evidence="1">Uncharacterized protein</fullName>
    </submittedName>
</protein>
<dbReference type="Proteomes" id="UP000748025">
    <property type="component" value="Unassembled WGS sequence"/>
</dbReference>